<keyword evidence="5 8" id="KW-1133">Transmembrane helix</keyword>
<keyword evidence="11" id="KW-1185">Reference proteome</keyword>
<evidence type="ECO:0000313" key="10">
    <source>
        <dbReference type="EMBL" id="KPM44886.1"/>
    </source>
</evidence>
<keyword evidence="4" id="KW-0029">Amino-acid transport</keyword>
<feature type="transmembrane region" description="Helical" evidence="8">
    <location>
        <begin position="208"/>
        <end position="229"/>
    </location>
</feature>
<feature type="transmembrane region" description="Helical" evidence="8">
    <location>
        <begin position="509"/>
        <end position="529"/>
    </location>
</feature>
<evidence type="ECO:0000259" key="9">
    <source>
        <dbReference type="Pfam" id="PF00324"/>
    </source>
</evidence>
<feature type="transmembrane region" description="Helical" evidence="8">
    <location>
        <begin position="100"/>
        <end position="117"/>
    </location>
</feature>
<dbReference type="GO" id="GO:0016020">
    <property type="term" value="C:membrane"/>
    <property type="evidence" value="ECO:0007669"/>
    <property type="project" value="UniProtKB-SubCell"/>
</dbReference>
<dbReference type="Gene3D" id="1.20.1740.10">
    <property type="entry name" value="Amino acid/polyamine transporter I"/>
    <property type="match status" value="1"/>
</dbReference>
<sequence length="575" mass="63103">MSTKDAALGVAPATPPSPTQDAEKPSQGIDYIPDNRREKDFMTRNGLNLRSFTRRDYGTGQVELDRSMKQRHLHMIAIGGSIGAGFFVGSGGALTKGGPASVLICFSIAGIMIFNVVHALGEMAVMYPVSGGFYTYSTRFIDPSWGFAMGWNYVFQWLIVLPLELTVCSFTVQYWNRGISEAVWITVFWVFIIFINIFGTLGYAEEEFWSSCFKLAAIIIFMIIALVLICGGGPSGHQYDEYWGDRLWYDPGAFQNGFRGFCSVFVTAAFSYSGTELVGLAAAESENPAKALPGAIKQVFWRITLFYVLGLTFVGLLVSSTDDRLLNAANPYADGTSPFVLAAKDAGLAGYDHFMNLVICVSVVSIGVSCVYGGSRTLTALAQEGYAPSIFTYIDKSGRPLASVVFLLSFGPIAYIVLASSGAIVFDWLLALSALATLFTWGSICAAHIRFRAAWAYHGRSLDDIPFKAVGGVYGSWMGLSLCILILIAQIFVAIAPYDQKGVGDAENFFKQCLALPVVLLFWVCGYLWKRSGWLKLDQIDLDAGLREHNWDEINAFRATVASWPAWRRALHKIM</sequence>
<dbReference type="GO" id="GO:0015171">
    <property type="term" value="F:amino acid transmembrane transporter activity"/>
    <property type="evidence" value="ECO:0007669"/>
    <property type="project" value="TreeGrafter"/>
</dbReference>
<feature type="transmembrane region" description="Helical" evidence="8">
    <location>
        <begin position="73"/>
        <end position="94"/>
    </location>
</feature>
<dbReference type="Pfam" id="PF00324">
    <property type="entry name" value="AA_permease"/>
    <property type="match status" value="1"/>
</dbReference>
<feature type="transmembrane region" description="Helical" evidence="8">
    <location>
        <begin position="182"/>
        <end position="202"/>
    </location>
</feature>
<evidence type="ECO:0000256" key="6">
    <source>
        <dbReference type="ARBA" id="ARBA00023136"/>
    </source>
</evidence>
<evidence type="ECO:0000256" key="5">
    <source>
        <dbReference type="ARBA" id="ARBA00022989"/>
    </source>
</evidence>
<evidence type="ECO:0000256" key="1">
    <source>
        <dbReference type="ARBA" id="ARBA00004141"/>
    </source>
</evidence>
<reference evidence="10 11" key="1">
    <citation type="submission" date="2015-09" db="EMBL/GenBank/DDBJ databases">
        <title>Draft genome of a European isolate of the apple canker pathogen Neonectria ditissima.</title>
        <authorList>
            <person name="Gomez-Cortecero A."/>
            <person name="Harrison R.J."/>
            <person name="Armitage A.D."/>
        </authorList>
    </citation>
    <scope>NUCLEOTIDE SEQUENCE [LARGE SCALE GENOMIC DNA]</scope>
    <source>
        <strain evidence="10 11">R09/05</strain>
    </source>
</reference>
<keyword evidence="3 8" id="KW-0812">Transmembrane</keyword>
<dbReference type="PANTHER" id="PTHR43341:SF12">
    <property type="entry name" value="AMINO ACID TRANSPORTER (EUROFUNG)"/>
    <property type="match status" value="1"/>
</dbReference>
<dbReference type="AlphaFoldDB" id="A0A0P7BTS9"/>
<keyword evidence="2" id="KW-0813">Transport</keyword>
<feature type="region of interest" description="Disordered" evidence="7">
    <location>
        <begin position="1"/>
        <end position="33"/>
    </location>
</feature>
<feature type="transmembrane region" description="Helical" evidence="8">
    <location>
        <begin position="428"/>
        <end position="451"/>
    </location>
</feature>
<comment type="subcellular location">
    <subcellularLocation>
        <location evidence="1">Membrane</location>
        <topology evidence="1">Multi-pass membrane protein</topology>
    </subcellularLocation>
</comment>
<dbReference type="PIRSF" id="PIRSF006060">
    <property type="entry name" value="AA_transporter"/>
    <property type="match status" value="1"/>
</dbReference>
<accession>A0A0P7BTS9</accession>
<evidence type="ECO:0000256" key="7">
    <source>
        <dbReference type="SAM" id="MobiDB-lite"/>
    </source>
</evidence>
<gene>
    <name evidence="10" type="ORF">AK830_g1676</name>
</gene>
<dbReference type="InterPro" id="IPR050524">
    <property type="entry name" value="APC_YAT"/>
</dbReference>
<feature type="transmembrane region" description="Helical" evidence="8">
    <location>
        <begin position="472"/>
        <end position="497"/>
    </location>
</feature>
<keyword evidence="6 8" id="KW-0472">Membrane</keyword>
<organism evidence="10 11">
    <name type="scientific">Neonectria ditissima</name>
    <dbReference type="NCBI Taxonomy" id="78410"/>
    <lineage>
        <taxon>Eukaryota</taxon>
        <taxon>Fungi</taxon>
        <taxon>Dikarya</taxon>
        <taxon>Ascomycota</taxon>
        <taxon>Pezizomycotina</taxon>
        <taxon>Sordariomycetes</taxon>
        <taxon>Hypocreomycetidae</taxon>
        <taxon>Hypocreales</taxon>
        <taxon>Nectriaceae</taxon>
        <taxon>Neonectria</taxon>
    </lineage>
</organism>
<feature type="transmembrane region" description="Helical" evidence="8">
    <location>
        <begin position="153"/>
        <end position="175"/>
    </location>
</feature>
<dbReference type="OrthoDB" id="3900342at2759"/>
<name>A0A0P7BTS9_9HYPO</name>
<feature type="domain" description="Amino acid permease/ SLC12A" evidence="9">
    <location>
        <begin position="72"/>
        <end position="534"/>
    </location>
</feature>
<dbReference type="Proteomes" id="UP000050424">
    <property type="component" value="Unassembled WGS sequence"/>
</dbReference>
<feature type="transmembrane region" description="Helical" evidence="8">
    <location>
        <begin position="299"/>
        <end position="318"/>
    </location>
</feature>
<dbReference type="PANTHER" id="PTHR43341">
    <property type="entry name" value="AMINO ACID PERMEASE"/>
    <property type="match status" value="1"/>
</dbReference>
<dbReference type="InterPro" id="IPR004840">
    <property type="entry name" value="Amino_acid_permease_CS"/>
</dbReference>
<comment type="caution">
    <text evidence="10">The sequence shown here is derived from an EMBL/GenBank/DDBJ whole genome shotgun (WGS) entry which is preliminary data.</text>
</comment>
<evidence type="ECO:0000313" key="11">
    <source>
        <dbReference type="Proteomes" id="UP000050424"/>
    </source>
</evidence>
<evidence type="ECO:0000256" key="4">
    <source>
        <dbReference type="ARBA" id="ARBA00022970"/>
    </source>
</evidence>
<dbReference type="InterPro" id="IPR004841">
    <property type="entry name" value="AA-permease/SLC12A_dom"/>
</dbReference>
<dbReference type="EMBL" id="LKCW01000013">
    <property type="protein sequence ID" value="KPM44886.1"/>
    <property type="molecule type" value="Genomic_DNA"/>
</dbReference>
<protein>
    <submittedName>
        <fullName evidence="10">Amino-acid permease inda1</fullName>
    </submittedName>
</protein>
<proteinExistence type="predicted"/>
<evidence type="ECO:0000256" key="3">
    <source>
        <dbReference type="ARBA" id="ARBA00022692"/>
    </source>
</evidence>
<feature type="transmembrane region" description="Helical" evidence="8">
    <location>
        <begin position="354"/>
        <end position="374"/>
    </location>
</feature>
<evidence type="ECO:0000256" key="8">
    <source>
        <dbReference type="SAM" id="Phobius"/>
    </source>
</evidence>
<feature type="transmembrane region" description="Helical" evidence="8">
    <location>
        <begin position="401"/>
        <end position="422"/>
    </location>
</feature>
<dbReference type="STRING" id="78410.A0A0P7BTS9"/>
<evidence type="ECO:0000256" key="2">
    <source>
        <dbReference type="ARBA" id="ARBA00022448"/>
    </source>
</evidence>
<dbReference type="PROSITE" id="PS00218">
    <property type="entry name" value="AMINO_ACID_PERMEASE_1"/>
    <property type="match status" value="1"/>
</dbReference>
<dbReference type="FunFam" id="1.20.1740.10:FF:000017">
    <property type="entry name" value="Amino acid permease"/>
    <property type="match status" value="1"/>
</dbReference>